<sequence length="167" mass="19285">MLLGIGKYIKNYIKYFKKNRDIDLVYCNDIRSILTCGLAAKLSGIPVLWYVRIDKRLGIFNHIGANIANKIVVIADNVKKIFNAQYIWNSKNKFRTVYTGIDLDSVDQVVSDNSLKKQYSIEFDMNLVGIIASIQPRKGQKDLINSIVQLQKNKSLVLDKTRFFNYW</sequence>
<dbReference type="Proteomes" id="UP000018890">
    <property type="component" value="Unassembled WGS sequence"/>
</dbReference>
<keyword evidence="2" id="KW-1185">Reference proteome</keyword>
<evidence type="ECO:0000313" key="2">
    <source>
        <dbReference type="Proteomes" id="UP000018890"/>
    </source>
</evidence>
<dbReference type="AlphaFoldDB" id="W4Q926"/>
<dbReference type="Gene3D" id="3.40.50.2000">
    <property type="entry name" value="Glycogen Phosphorylase B"/>
    <property type="match status" value="2"/>
</dbReference>
<comment type="caution">
    <text evidence="1">The sequence shown here is derived from an EMBL/GenBank/DDBJ whole genome shotgun (WGS) entry which is preliminary data.</text>
</comment>
<dbReference type="EMBL" id="BAUT01000087">
    <property type="protein sequence ID" value="GAE28188.1"/>
    <property type="molecule type" value="Genomic_DNA"/>
</dbReference>
<protein>
    <recommendedName>
        <fullName evidence="3">Glycosyltransferase subfamily 4-like N-terminal domain-containing protein</fullName>
    </recommendedName>
</protein>
<reference evidence="1" key="1">
    <citation type="journal article" date="2014" name="Genome Announc.">
        <title>Draft Genome Sequences of Three Alkaliphilic Bacillus Strains, Bacillus wakoensis JCM 9140T, Bacillus akibai JCM 9157T, and Bacillus hemicellulosilyticus JCM 9152T.</title>
        <authorList>
            <person name="Yuki M."/>
            <person name="Oshima K."/>
            <person name="Suda W."/>
            <person name="Oshida Y."/>
            <person name="Kitamura K."/>
            <person name="Iida T."/>
            <person name="Hattori M."/>
            <person name="Ohkuma M."/>
        </authorList>
    </citation>
    <scope>NUCLEOTIDE SEQUENCE [LARGE SCALE GENOMIC DNA]</scope>
    <source>
        <strain evidence="1">JCM 9140</strain>
    </source>
</reference>
<dbReference type="SUPFAM" id="SSF53756">
    <property type="entry name" value="UDP-Glycosyltransferase/glycogen phosphorylase"/>
    <property type="match status" value="1"/>
</dbReference>
<organism evidence="1 2">
    <name type="scientific">Halalkalibacter wakoensis JCM 9140</name>
    <dbReference type="NCBI Taxonomy" id="1236970"/>
    <lineage>
        <taxon>Bacteria</taxon>
        <taxon>Bacillati</taxon>
        <taxon>Bacillota</taxon>
        <taxon>Bacilli</taxon>
        <taxon>Bacillales</taxon>
        <taxon>Bacillaceae</taxon>
        <taxon>Halalkalibacter</taxon>
    </lineage>
</organism>
<name>W4Q926_9BACI</name>
<evidence type="ECO:0000313" key="1">
    <source>
        <dbReference type="EMBL" id="GAE28188.1"/>
    </source>
</evidence>
<accession>W4Q926</accession>
<proteinExistence type="predicted"/>
<gene>
    <name evidence="1" type="ORF">JCM9140_4396</name>
</gene>
<dbReference type="STRING" id="1236970.JCM9140_4396"/>
<evidence type="ECO:0008006" key="3">
    <source>
        <dbReference type="Google" id="ProtNLM"/>
    </source>
</evidence>